<keyword evidence="2 7" id="KW-0349">Heme</keyword>
<evidence type="ECO:0000256" key="6">
    <source>
        <dbReference type="ARBA" id="ARBA00023004"/>
    </source>
</evidence>
<evidence type="ECO:0000256" key="2">
    <source>
        <dbReference type="ARBA" id="ARBA00022617"/>
    </source>
</evidence>
<feature type="chain" id="PRO_5011018451" description="Cytochrome c-type biogenesis protein" evidence="7">
    <location>
        <begin position="21"/>
        <end position="172"/>
    </location>
</feature>
<keyword evidence="4 7" id="KW-0732">Signal</keyword>
<dbReference type="PANTHER" id="PTHR47870">
    <property type="entry name" value="CYTOCHROME C-TYPE BIOGENESIS PROTEIN CCMH"/>
    <property type="match status" value="1"/>
</dbReference>
<dbReference type="InterPro" id="IPR051263">
    <property type="entry name" value="C-type_cytochrome_biogenesis"/>
</dbReference>
<gene>
    <name evidence="9" type="ORF">AQ619_04050</name>
</gene>
<accession>A0A0P0NY66</accession>
<protein>
    <recommendedName>
        <fullName evidence="7">Cytochrome c-type biogenesis protein</fullName>
    </recommendedName>
</protein>
<comment type="function">
    <text evidence="7">Possible subunit of a heme lyase.</text>
</comment>
<name>A0A0P0NY66_9CAUL</name>
<feature type="signal peptide" evidence="7">
    <location>
        <begin position="1"/>
        <end position="20"/>
    </location>
</feature>
<keyword evidence="3 7" id="KW-0479">Metal-binding</keyword>
<dbReference type="GO" id="GO:0017004">
    <property type="term" value="P:cytochrome complex assembly"/>
    <property type="evidence" value="ECO:0007669"/>
    <property type="project" value="UniProtKB-KW"/>
</dbReference>
<dbReference type="EMBL" id="CP013002">
    <property type="protein sequence ID" value="ALL12595.1"/>
    <property type="molecule type" value="Genomic_DNA"/>
</dbReference>
<dbReference type="OrthoDB" id="9804975at2"/>
<evidence type="ECO:0000313" key="10">
    <source>
        <dbReference type="Proteomes" id="UP000056905"/>
    </source>
</evidence>
<evidence type="ECO:0000256" key="5">
    <source>
        <dbReference type="ARBA" id="ARBA00022748"/>
    </source>
</evidence>
<evidence type="ECO:0000259" key="8">
    <source>
        <dbReference type="Pfam" id="PF03918"/>
    </source>
</evidence>
<evidence type="ECO:0000256" key="4">
    <source>
        <dbReference type="ARBA" id="ARBA00022729"/>
    </source>
</evidence>
<reference evidence="9 10" key="1">
    <citation type="submission" date="2015-10" db="EMBL/GenBank/DDBJ databases">
        <title>Conservation of the essential genome among Caulobacter and Brevundimonas species.</title>
        <authorList>
            <person name="Scott D."/>
            <person name="Ely B."/>
        </authorList>
    </citation>
    <scope>NUCLEOTIDE SEQUENCE [LARGE SCALE GENOMIC DNA]</scope>
    <source>
        <strain evidence="9 10">CB4</strain>
    </source>
</reference>
<sequence>MNRLRAVLVTLAAVACMAAASEPSERLPDPAQEARARVLFREVRCLVCQNESIDDSQAELAGDLRRVVRQEIAGGRSDAEVRSFLVARYGEFVLLKPTFSAGNAALWLAPLGILAAGGGLLVALLRRRRADGAAEPDEAPGLSPEEEARLALLLEDLGHDCAEKRPQETPSV</sequence>
<dbReference type="Proteomes" id="UP000056905">
    <property type="component" value="Chromosome"/>
</dbReference>
<evidence type="ECO:0000256" key="7">
    <source>
        <dbReference type="RuleBase" id="RU364112"/>
    </source>
</evidence>
<dbReference type="Pfam" id="PF03918">
    <property type="entry name" value="CcmH"/>
    <property type="match status" value="1"/>
</dbReference>
<keyword evidence="7" id="KW-0472">Membrane</keyword>
<dbReference type="PANTHER" id="PTHR47870:SF1">
    <property type="entry name" value="CYTOCHROME C-TYPE BIOGENESIS PROTEIN CCMH"/>
    <property type="match status" value="1"/>
</dbReference>
<dbReference type="STRING" id="69395.AQ619_04050"/>
<feature type="domain" description="CcmH/CycL/Ccl2/NrfF N-terminal" evidence="8">
    <location>
        <begin position="9"/>
        <end position="154"/>
    </location>
</feature>
<dbReference type="InterPro" id="IPR038297">
    <property type="entry name" value="CcmH/CycL/NrfF/Ccl2_sf"/>
</dbReference>
<keyword evidence="7" id="KW-0812">Transmembrane</keyword>
<dbReference type="GO" id="GO:0046872">
    <property type="term" value="F:metal ion binding"/>
    <property type="evidence" value="ECO:0007669"/>
    <property type="project" value="UniProtKB-KW"/>
</dbReference>
<dbReference type="CDD" id="cd16378">
    <property type="entry name" value="CcmH_N"/>
    <property type="match status" value="1"/>
</dbReference>
<keyword evidence="10" id="KW-1185">Reference proteome</keyword>
<dbReference type="KEGG" id="chq:AQ619_04050"/>
<keyword evidence="7" id="KW-1133">Transmembrane helix</keyword>
<evidence type="ECO:0000256" key="3">
    <source>
        <dbReference type="ARBA" id="ARBA00022723"/>
    </source>
</evidence>
<dbReference type="Gene3D" id="1.10.8.640">
    <property type="entry name" value="Cytochrome C biogenesis protein"/>
    <property type="match status" value="1"/>
</dbReference>
<keyword evidence="6 7" id="KW-0408">Iron</keyword>
<dbReference type="GO" id="GO:0005886">
    <property type="term" value="C:plasma membrane"/>
    <property type="evidence" value="ECO:0007669"/>
    <property type="project" value="TreeGrafter"/>
</dbReference>
<comment type="similarity">
    <text evidence="1 7">Belongs to the CcmH/CycL/Ccl2/NrfF family.</text>
</comment>
<dbReference type="InterPro" id="IPR005616">
    <property type="entry name" value="CcmH/CycL/Ccl2/NrfF_N"/>
</dbReference>
<dbReference type="PROSITE" id="PS51257">
    <property type="entry name" value="PROKAR_LIPOPROTEIN"/>
    <property type="match status" value="1"/>
</dbReference>
<proteinExistence type="inferred from homology"/>
<dbReference type="AlphaFoldDB" id="A0A0P0NY66"/>
<dbReference type="RefSeq" id="WP_062144612.1">
    <property type="nucleotide sequence ID" value="NZ_CP013002.1"/>
</dbReference>
<evidence type="ECO:0000313" key="9">
    <source>
        <dbReference type="EMBL" id="ALL12595.1"/>
    </source>
</evidence>
<feature type="transmembrane region" description="Helical" evidence="7">
    <location>
        <begin position="104"/>
        <end position="125"/>
    </location>
</feature>
<organism evidence="9 10">
    <name type="scientific">Caulobacter henricii</name>
    <dbReference type="NCBI Taxonomy" id="69395"/>
    <lineage>
        <taxon>Bacteria</taxon>
        <taxon>Pseudomonadati</taxon>
        <taxon>Pseudomonadota</taxon>
        <taxon>Alphaproteobacteria</taxon>
        <taxon>Caulobacterales</taxon>
        <taxon>Caulobacteraceae</taxon>
        <taxon>Caulobacter</taxon>
    </lineage>
</organism>
<evidence type="ECO:0000256" key="1">
    <source>
        <dbReference type="ARBA" id="ARBA00010342"/>
    </source>
</evidence>
<keyword evidence="5" id="KW-0201">Cytochrome c-type biogenesis</keyword>